<dbReference type="PROSITE" id="PS00058">
    <property type="entry name" value="DNA_MISMATCH_REPAIR_1"/>
    <property type="match status" value="1"/>
</dbReference>
<feature type="compositionally biased region" description="Basic and acidic residues" evidence="4">
    <location>
        <begin position="521"/>
        <end position="533"/>
    </location>
</feature>
<proteinExistence type="inferred from homology"/>
<feature type="region of interest" description="Disordered" evidence="4">
    <location>
        <begin position="362"/>
        <end position="419"/>
    </location>
</feature>
<dbReference type="PANTHER" id="PTHR10073:SF54">
    <property type="entry name" value="PMS1 PROTEIN HOMOLOG 1"/>
    <property type="match status" value="1"/>
</dbReference>
<dbReference type="InterPro" id="IPR038973">
    <property type="entry name" value="MutL/Mlh/Pms-like"/>
</dbReference>
<keyword evidence="2" id="KW-0227">DNA damage</keyword>
<feature type="compositionally biased region" description="Basic and acidic residues" evidence="4">
    <location>
        <begin position="392"/>
        <end position="402"/>
    </location>
</feature>
<accession>A0A8C4X6U0</accession>
<dbReference type="NCBIfam" id="TIGR00585">
    <property type="entry name" value="mutl"/>
    <property type="match status" value="1"/>
</dbReference>
<dbReference type="FunFam" id="1.10.30.10:FF:000026">
    <property type="entry name" value="PMS1 homolog 1, mismatch repair system component"/>
    <property type="match status" value="1"/>
</dbReference>
<dbReference type="InterPro" id="IPR020568">
    <property type="entry name" value="Ribosomal_Su5_D2-typ_SF"/>
</dbReference>
<feature type="region of interest" description="Disordered" evidence="4">
    <location>
        <begin position="521"/>
        <end position="544"/>
    </location>
</feature>
<dbReference type="InterPro" id="IPR036890">
    <property type="entry name" value="HATPase_C_sf"/>
</dbReference>
<evidence type="ECO:0000259" key="5">
    <source>
        <dbReference type="PROSITE" id="PS50118"/>
    </source>
</evidence>
<dbReference type="Proteomes" id="UP000694620">
    <property type="component" value="Chromosome 8"/>
</dbReference>
<dbReference type="Pfam" id="PF01119">
    <property type="entry name" value="DNA_mis_repair"/>
    <property type="match status" value="1"/>
</dbReference>
<dbReference type="SUPFAM" id="SSF47095">
    <property type="entry name" value="HMG-box"/>
    <property type="match status" value="1"/>
</dbReference>
<keyword evidence="3" id="KW-0238">DNA-binding</keyword>
<feature type="DNA-binding region" description="HMG box" evidence="3">
    <location>
        <begin position="461"/>
        <end position="529"/>
    </location>
</feature>
<comment type="similarity">
    <text evidence="1">Belongs to the DNA mismatch repair MutL/HexB family.</text>
</comment>
<dbReference type="GO" id="GO:0032389">
    <property type="term" value="C:MutLalpha complex"/>
    <property type="evidence" value="ECO:0007669"/>
    <property type="project" value="TreeGrafter"/>
</dbReference>
<dbReference type="GO" id="GO:0030983">
    <property type="term" value="F:mismatched DNA binding"/>
    <property type="evidence" value="ECO:0007669"/>
    <property type="project" value="InterPro"/>
</dbReference>
<evidence type="ECO:0000256" key="2">
    <source>
        <dbReference type="ARBA" id="ARBA00022763"/>
    </source>
</evidence>
<dbReference type="SMART" id="SM00398">
    <property type="entry name" value="HMG"/>
    <property type="match status" value="1"/>
</dbReference>
<keyword evidence="7" id="KW-1185">Reference proteome</keyword>
<dbReference type="FunFam" id="3.30.565.10:FF:000017">
    <property type="entry name" value="PMS1 homolog 1, mismatch repair system component"/>
    <property type="match status" value="1"/>
</dbReference>
<dbReference type="Ensembl" id="ENSECRT00000009166.1">
    <property type="protein sequence ID" value="ENSECRP00000009018.1"/>
    <property type="gene ID" value="ENSECRG00000006053.1"/>
</dbReference>
<dbReference type="SUPFAM" id="SSF54211">
    <property type="entry name" value="Ribosomal protein S5 domain 2-like"/>
    <property type="match status" value="1"/>
</dbReference>
<dbReference type="PANTHER" id="PTHR10073">
    <property type="entry name" value="DNA MISMATCH REPAIR PROTEIN MLH, PMS, MUTL"/>
    <property type="match status" value="1"/>
</dbReference>
<dbReference type="GO" id="GO:0005524">
    <property type="term" value="F:ATP binding"/>
    <property type="evidence" value="ECO:0007669"/>
    <property type="project" value="InterPro"/>
</dbReference>
<dbReference type="InterPro" id="IPR013507">
    <property type="entry name" value="DNA_mismatch_S5_2-like"/>
</dbReference>
<dbReference type="InterPro" id="IPR002099">
    <property type="entry name" value="MutL/Mlh/PMS"/>
</dbReference>
<feature type="domain" description="HMG box" evidence="5">
    <location>
        <begin position="461"/>
        <end position="529"/>
    </location>
</feature>
<name>A0A8C4X6U0_ERPCA</name>
<reference evidence="6" key="1">
    <citation type="submission" date="2021-06" db="EMBL/GenBank/DDBJ databases">
        <authorList>
            <consortium name="Wellcome Sanger Institute Data Sharing"/>
        </authorList>
    </citation>
    <scope>NUCLEOTIDE SEQUENCE [LARGE SCALE GENOMIC DNA]</scope>
</reference>
<dbReference type="Gene3D" id="3.30.230.10">
    <property type="match status" value="1"/>
</dbReference>
<dbReference type="Gene3D" id="1.10.30.10">
    <property type="entry name" value="High mobility group box domain"/>
    <property type="match status" value="1"/>
</dbReference>
<reference evidence="6" key="2">
    <citation type="submission" date="2025-08" db="UniProtKB">
        <authorList>
            <consortium name="Ensembl"/>
        </authorList>
    </citation>
    <scope>IDENTIFICATION</scope>
</reference>
<dbReference type="Pfam" id="PF00505">
    <property type="entry name" value="HMG_box"/>
    <property type="match status" value="1"/>
</dbReference>
<evidence type="ECO:0000313" key="7">
    <source>
        <dbReference type="Proteomes" id="UP000694620"/>
    </source>
</evidence>
<evidence type="ECO:0000256" key="3">
    <source>
        <dbReference type="PROSITE-ProRule" id="PRU00267"/>
    </source>
</evidence>
<organism evidence="6 7">
    <name type="scientific">Erpetoichthys calabaricus</name>
    <name type="common">Rope fish</name>
    <name type="synonym">Calamoichthys calabaricus</name>
    <dbReference type="NCBI Taxonomy" id="27687"/>
    <lineage>
        <taxon>Eukaryota</taxon>
        <taxon>Metazoa</taxon>
        <taxon>Chordata</taxon>
        <taxon>Craniata</taxon>
        <taxon>Vertebrata</taxon>
        <taxon>Euteleostomi</taxon>
        <taxon>Actinopterygii</taxon>
        <taxon>Polypteriformes</taxon>
        <taxon>Polypteridae</taxon>
        <taxon>Erpetoichthys</taxon>
    </lineage>
</organism>
<dbReference type="Gene3D" id="3.30.565.10">
    <property type="entry name" value="Histidine kinase-like ATPase, C-terminal domain"/>
    <property type="match status" value="1"/>
</dbReference>
<dbReference type="InterPro" id="IPR014721">
    <property type="entry name" value="Ribsml_uS5_D2-typ_fold_subgr"/>
</dbReference>
<dbReference type="InterPro" id="IPR009071">
    <property type="entry name" value="HMG_box_dom"/>
</dbReference>
<dbReference type="GO" id="GO:0016887">
    <property type="term" value="F:ATP hydrolysis activity"/>
    <property type="evidence" value="ECO:0007669"/>
    <property type="project" value="InterPro"/>
</dbReference>
<dbReference type="CDD" id="cd16926">
    <property type="entry name" value="HATPase_MutL-MLH-PMS-like"/>
    <property type="match status" value="1"/>
</dbReference>
<dbReference type="Pfam" id="PF13589">
    <property type="entry name" value="HATPase_c_3"/>
    <property type="match status" value="1"/>
</dbReference>
<dbReference type="CDD" id="cd03485">
    <property type="entry name" value="MutL_Trans_hPMS_1_like"/>
    <property type="match status" value="1"/>
</dbReference>
<dbReference type="InterPro" id="IPR036910">
    <property type="entry name" value="HMG_box_dom_sf"/>
</dbReference>
<keyword evidence="3" id="KW-0539">Nucleus</keyword>
<dbReference type="PROSITE" id="PS50118">
    <property type="entry name" value="HMG_BOX_2"/>
    <property type="match status" value="1"/>
</dbReference>
<gene>
    <name evidence="6" type="primary">PMS1</name>
    <name evidence="6" type="synonym">pms1</name>
</gene>
<dbReference type="GO" id="GO:0006298">
    <property type="term" value="P:mismatch repair"/>
    <property type="evidence" value="ECO:0007669"/>
    <property type="project" value="InterPro"/>
</dbReference>
<dbReference type="GO" id="GO:0140664">
    <property type="term" value="F:ATP-dependent DNA damage sensor activity"/>
    <property type="evidence" value="ECO:0007669"/>
    <property type="project" value="InterPro"/>
</dbReference>
<dbReference type="AlphaFoldDB" id="A0A8C4X6U0"/>
<dbReference type="SMART" id="SM01340">
    <property type="entry name" value="DNA_mis_repair"/>
    <property type="match status" value="1"/>
</dbReference>
<dbReference type="FunFam" id="3.30.230.10:FF:000030">
    <property type="entry name" value="PMS1 homolog 1, mismatch repair system component"/>
    <property type="match status" value="1"/>
</dbReference>
<dbReference type="SUPFAM" id="SSF55874">
    <property type="entry name" value="ATPase domain of HSP90 chaperone/DNA topoisomerase II/histidine kinase"/>
    <property type="match status" value="1"/>
</dbReference>
<sequence length="811" mass="89006">MKHLPLETVRLLSSSQVVTSVLSVVKELVENALDAGASSIEVKLDNYGFDRVEVRDNGSGIKAADAPVMAVKHYTSKISSAADFDTLETYGFRGEALGSICAVAEVVVTSKTADADLSTQYALDSEGHVISQKPSHLGQGTTVTVSSLFKNLPVRKQFYSTSKKCKEELKRIQDLLMAYAIIQPELRLTFTHNKALVWHKAKVSDSRAGLMCVLGTAAMNNMMPVQYQQDEPQVDVSGFIPRPGSDNSMSSSSTDRTFVFINARPVHHKEILKLIRRYHGGQLVRETSYSRYPLMLLDIRVPAQSVDVNVTPDKTQVLLHNKDAVLVAVETALASVYGPLPDVPCSLHVPPEEEQSHSAVGFASEEGTALPQPPLETTAEPAGVSEEVQADGAKKQQGRIDGDSWSLGHLPSDPASEEHLQPVKVFVPKRDGATVPSCGPDKTPSKVAKVTAYDLISNRAVRQPQSASALFSQEARVKVLAENPEAGPQEISNIVEQLWKNAPQEERKKYEDKAERETARYECQSKRASEKSTEQLARLSRAPKHKVVPSKQQILDKLLLSQAEKPRPPLALDRLCREVPFSLAALKMRQNLLSKRVGPTTQQMHLIGQLGSHPAWLVSSGDQLFLLNPFRTEERLLFRRLLAENLLPTEKLESPLRLSDGLLGGSVYREALCSMEKTSVGPGGTAIFSDARLVANGFQIRHIPGATATDGLLEIVEMATCVPFYGLSDLKDILHSVVHGGAQSVQQCRPLKVHRHLEGEAVRLARRLPLMMTKEDVDDTLSRMSELEGDCTSCLHGRPLLHHLLDLPAQN</sequence>
<evidence type="ECO:0000313" key="6">
    <source>
        <dbReference type="Ensembl" id="ENSECRP00000009018.1"/>
    </source>
</evidence>
<evidence type="ECO:0000256" key="1">
    <source>
        <dbReference type="ARBA" id="ARBA00006082"/>
    </source>
</evidence>
<protein>
    <submittedName>
        <fullName evidence="6">PMS1 homolog 1, mismatch repair system component</fullName>
    </submittedName>
</protein>
<reference evidence="6" key="3">
    <citation type="submission" date="2025-09" db="UniProtKB">
        <authorList>
            <consortium name="Ensembl"/>
        </authorList>
    </citation>
    <scope>IDENTIFICATION</scope>
</reference>
<dbReference type="InterPro" id="IPR014762">
    <property type="entry name" value="DNA_mismatch_repair_CS"/>
</dbReference>
<dbReference type="GeneTree" id="ENSGT00940000157085"/>
<evidence type="ECO:0000256" key="4">
    <source>
        <dbReference type="SAM" id="MobiDB-lite"/>
    </source>
</evidence>